<protein>
    <recommendedName>
        <fullName evidence="4">HEAT repeat-containing protein 4</fullName>
    </recommendedName>
</protein>
<evidence type="ECO:0000256" key="1">
    <source>
        <dbReference type="SAM" id="MobiDB-lite"/>
    </source>
</evidence>
<evidence type="ECO:0000313" key="3">
    <source>
        <dbReference type="Proteomes" id="UP000664991"/>
    </source>
</evidence>
<reference evidence="2 3" key="1">
    <citation type="submission" date="2020-12" db="EMBL/GenBank/DDBJ databases">
        <title>De novo assembly of Tibetan sheep genome.</title>
        <authorList>
            <person name="Li X."/>
        </authorList>
    </citation>
    <scope>NUCLEOTIDE SEQUENCE [LARGE SCALE GENOMIC DNA]</scope>
    <source>
        <tissue evidence="2">Heart</tissue>
    </source>
</reference>
<name>A0A836D1Q0_SHEEP</name>
<accession>A0A836D1Q0</accession>
<evidence type="ECO:0008006" key="4">
    <source>
        <dbReference type="Google" id="ProtNLM"/>
    </source>
</evidence>
<sequence length="269" mass="30443">MIFSSVKPRNKKECASVSGVPPVFHFSPQHCAYLKNKYLNNASANLTFSQEVVWQRGLPSVPYSQYSFDHLYDASGIIQPRQVRKARPEKKPVCLKVSDSPGPPTKVTSPAENTESYANLTKLKKSKPASAGQEASSPLSLHPSGELDMLGLSLAPEVNLEERETWLPPPEKEARAWEAVVLEKLNKRTARWIQSKRPPRPGVSASKWQSFLRQQYDWSHIRDELTSSSDLDLLKQLEEEETAEFEGRSVILPTQEEKKPELLVPVYYR</sequence>
<proteinExistence type="predicted"/>
<feature type="compositionally biased region" description="Polar residues" evidence="1">
    <location>
        <begin position="106"/>
        <end position="115"/>
    </location>
</feature>
<gene>
    <name evidence="2" type="ORF">JEQ12_018445</name>
</gene>
<dbReference type="Proteomes" id="UP000664991">
    <property type="component" value="Unassembled WGS sequence"/>
</dbReference>
<comment type="caution">
    <text evidence="2">The sequence shown here is derived from an EMBL/GenBank/DDBJ whole genome shotgun (WGS) entry which is preliminary data.</text>
</comment>
<organism evidence="2 3">
    <name type="scientific">Ovis aries</name>
    <name type="common">Sheep</name>
    <dbReference type="NCBI Taxonomy" id="9940"/>
    <lineage>
        <taxon>Eukaryota</taxon>
        <taxon>Metazoa</taxon>
        <taxon>Chordata</taxon>
        <taxon>Craniata</taxon>
        <taxon>Vertebrata</taxon>
        <taxon>Euteleostomi</taxon>
        <taxon>Mammalia</taxon>
        <taxon>Eutheria</taxon>
        <taxon>Laurasiatheria</taxon>
        <taxon>Artiodactyla</taxon>
        <taxon>Ruminantia</taxon>
        <taxon>Pecora</taxon>
        <taxon>Bovidae</taxon>
        <taxon>Caprinae</taxon>
        <taxon>Ovis</taxon>
    </lineage>
</organism>
<dbReference type="AlphaFoldDB" id="A0A836D1Q0"/>
<feature type="region of interest" description="Disordered" evidence="1">
    <location>
        <begin position="124"/>
        <end position="143"/>
    </location>
</feature>
<evidence type="ECO:0000313" key="2">
    <source>
        <dbReference type="EMBL" id="KAG5206872.1"/>
    </source>
</evidence>
<dbReference type="EMBL" id="JAEMGP010000007">
    <property type="protein sequence ID" value="KAG5206872.1"/>
    <property type="molecule type" value="Genomic_DNA"/>
</dbReference>
<feature type="region of interest" description="Disordered" evidence="1">
    <location>
        <begin position="88"/>
        <end position="115"/>
    </location>
</feature>